<sequence length="391" mass="43829">MVALELRNGKRCLPRQQILPDVDPEDLTAGALKALIGRKLCISSKDMKLLLGGWRLLSDHERVQDFYVEYSCDQTTPGCETNSGKSAIKYDLFLSRSAEVVFDVDRCRLFHQQAQAAEMELKDEEELAAVCFLDTLELHSKVTSAPLPPWFLAWAGTNGTVVVLVRGAKDAITRHVSLTTINRSTTVADLKSMIFHKTGIPLDEQLLLFADGSRVKVDGDPRNTYCWQAGIQSQSFLTVDRCVGMGKEGEMGQIFCKTLTGKTITLKHCLTVDELKKAIQEKTTIPPDQQRLIWGGQQLEDGRTLAEYNIQNESTVHLVLRLRAGMYHVSSGRIDLEQLRALTTQLEVKMFQRGVCIGKRTVRIDGTTDARRLSKALARQLHKRLRRKCGS</sequence>
<proteinExistence type="predicted"/>
<dbReference type="Gene3D" id="3.10.20.90">
    <property type="entry name" value="Phosphatidylinositol 3-kinase Catalytic Subunit, Chain A, domain 1"/>
    <property type="match status" value="2"/>
</dbReference>
<name>A0A1Y1HPD1_KLENI</name>
<keyword evidence="1" id="KW-1017">Isopeptide bond</keyword>
<dbReference type="GO" id="GO:0016567">
    <property type="term" value="P:protein ubiquitination"/>
    <property type="evidence" value="ECO:0000318"/>
    <property type="project" value="GO_Central"/>
</dbReference>
<dbReference type="Proteomes" id="UP000054558">
    <property type="component" value="Unassembled WGS sequence"/>
</dbReference>
<evidence type="ECO:0000313" key="3">
    <source>
        <dbReference type="EMBL" id="GAQ78437.1"/>
    </source>
</evidence>
<dbReference type="GO" id="GO:0031386">
    <property type="term" value="F:protein tag activity"/>
    <property type="evidence" value="ECO:0000318"/>
    <property type="project" value="GO_Central"/>
</dbReference>
<feature type="domain" description="Ubiquitin-like" evidence="2">
    <location>
        <begin position="161"/>
        <end position="216"/>
    </location>
</feature>
<dbReference type="FunFam" id="3.10.20.90:FF:000160">
    <property type="entry name" value="Polyubiquitin-C"/>
    <property type="match status" value="1"/>
</dbReference>
<dbReference type="AlphaFoldDB" id="A0A1Y1HPD1"/>
<dbReference type="InterPro" id="IPR019956">
    <property type="entry name" value="Ubiquitin_dom"/>
</dbReference>
<dbReference type="OrthoDB" id="428577at2759"/>
<evidence type="ECO:0000313" key="4">
    <source>
        <dbReference type="Proteomes" id="UP000054558"/>
    </source>
</evidence>
<dbReference type="GO" id="GO:0003729">
    <property type="term" value="F:mRNA binding"/>
    <property type="evidence" value="ECO:0007669"/>
    <property type="project" value="UniProtKB-ARBA"/>
</dbReference>
<dbReference type="InterPro" id="IPR050158">
    <property type="entry name" value="Ubiquitin_ubiquitin-like"/>
</dbReference>
<organism evidence="3 4">
    <name type="scientific">Klebsormidium nitens</name>
    <name type="common">Green alga</name>
    <name type="synonym">Ulothrix nitens</name>
    <dbReference type="NCBI Taxonomy" id="105231"/>
    <lineage>
        <taxon>Eukaryota</taxon>
        <taxon>Viridiplantae</taxon>
        <taxon>Streptophyta</taxon>
        <taxon>Klebsormidiophyceae</taxon>
        <taxon>Klebsormidiales</taxon>
        <taxon>Klebsormidiaceae</taxon>
        <taxon>Klebsormidium</taxon>
    </lineage>
</organism>
<reference evidence="3 4" key="1">
    <citation type="journal article" date="2014" name="Nat. Commun.">
        <title>Klebsormidium flaccidum genome reveals primary factors for plant terrestrial adaptation.</title>
        <authorList>
            <person name="Hori K."/>
            <person name="Maruyama F."/>
            <person name="Fujisawa T."/>
            <person name="Togashi T."/>
            <person name="Yamamoto N."/>
            <person name="Seo M."/>
            <person name="Sato S."/>
            <person name="Yamada T."/>
            <person name="Mori H."/>
            <person name="Tajima N."/>
            <person name="Moriyama T."/>
            <person name="Ikeuchi M."/>
            <person name="Watanabe M."/>
            <person name="Wada H."/>
            <person name="Kobayashi K."/>
            <person name="Saito M."/>
            <person name="Masuda T."/>
            <person name="Sasaki-Sekimoto Y."/>
            <person name="Mashiguchi K."/>
            <person name="Awai K."/>
            <person name="Shimojima M."/>
            <person name="Masuda S."/>
            <person name="Iwai M."/>
            <person name="Nobusawa T."/>
            <person name="Narise T."/>
            <person name="Kondo S."/>
            <person name="Saito H."/>
            <person name="Sato R."/>
            <person name="Murakawa M."/>
            <person name="Ihara Y."/>
            <person name="Oshima-Yamada Y."/>
            <person name="Ohtaka K."/>
            <person name="Satoh M."/>
            <person name="Sonobe K."/>
            <person name="Ishii M."/>
            <person name="Ohtani R."/>
            <person name="Kanamori-Sato M."/>
            <person name="Honoki R."/>
            <person name="Miyazaki D."/>
            <person name="Mochizuki H."/>
            <person name="Umetsu J."/>
            <person name="Higashi K."/>
            <person name="Shibata D."/>
            <person name="Kamiya Y."/>
            <person name="Sato N."/>
            <person name="Nakamura Y."/>
            <person name="Tabata S."/>
            <person name="Ida S."/>
            <person name="Kurokawa K."/>
            <person name="Ohta H."/>
        </authorList>
    </citation>
    <scope>NUCLEOTIDE SEQUENCE [LARGE SCALE GENOMIC DNA]</scope>
    <source>
        <strain evidence="3 4">NIES-2285</strain>
    </source>
</reference>
<dbReference type="PROSITE" id="PS50053">
    <property type="entry name" value="UBIQUITIN_2"/>
    <property type="match status" value="2"/>
</dbReference>
<dbReference type="PRINTS" id="PR00348">
    <property type="entry name" value="UBIQUITIN"/>
</dbReference>
<protein>
    <recommendedName>
        <fullName evidence="2">Ubiquitin-like domain-containing protein</fullName>
    </recommendedName>
</protein>
<dbReference type="Pfam" id="PF00240">
    <property type="entry name" value="ubiquitin"/>
    <property type="match status" value="1"/>
</dbReference>
<dbReference type="STRING" id="105231.A0A1Y1HPD1"/>
<dbReference type="SUPFAM" id="SSF54236">
    <property type="entry name" value="Ubiquitin-like"/>
    <property type="match status" value="2"/>
</dbReference>
<feature type="domain" description="Ubiquitin-like" evidence="2">
    <location>
        <begin position="252"/>
        <end position="325"/>
    </location>
</feature>
<dbReference type="InterPro" id="IPR000626">
    <property type="entry name" value="Ubiquitin-like_dom"/>
</dbReference>
<evidence type="ECO:0000256" key="1">
    <source>
        <dbReference type="ARBA" id="ARBA00022499"/>
    </source>
</evidence>
<accession>A0A1Y1HPD1</accession>
<dbReference type="GO" id="GO:0005737">
    <property type="term" value="C:cytoplasm"/>
    <property type="evidence" value="ECO:0000318"/>
    <property type="project" value="GO_Central"/>
</dbReference>
<gene>
    <name evidence="3" type="ORF">KFL_000130185</name>
</gene>
<keyword evidence="4" id="KW-1185">Reference proteome</keyword>
<evidence type="ECO:0000259" key="2">
    <source>
        <dbReference type="PROSITE" id="PS50053"/>
    </source>
</evidence>
<dbReference type="PANTHER" id="PTHR10666">
    <property type="entry name" value="UBIQUITIN"/>
    <property type="match status" value="1"/>
</dbReference>
<dbReference type="InterPro" id="IPR029071">
    <property type="entry name" value="Ubiquitin-like_domsf"/>
</dbReference>
<dbReference type="SMART" id="SM00213">
    <property type="entry name" value="UBQ"/>
    <property type="match status" value="2"/>
</dbReference>
<dbReference type="EMBL" id="DF236962">
    <property type="protein sequence ID" value="GAQ78437.1"/>
    <property type="molecule type" value="Genomic_DNA"/>
</dbReference>
<dbReference type="GO" id="GO:0005634">
    <property type="term" value="C:nucleus"/>
    <property type="evidence" value="ECO:0000318"/>
    <property type="project" value="GO_Central"/>
</dbReference>
<dbReference type="GO" id="GO:0019941">
    <property type="term" value="P:modification-dependent protein catabolic process"/>
    <property type="evidence" value="ECO:0000318"/>
    <property type="project" value="GO_Central"/>
</dbReference>
<dbReference type="GO" id="GO:0031625">
    <property type="term" value="F:ubiquitin protein ligase binding"/>
    <property type="evidence" value="ECO:0000318"/>
    <property type="project" value="GO_Central"/>
</dbReference>